<dbReference type="InterPro" id="IPR035979">
    <property type="entry name" value="RBD_domain_sf"/>
</dbReference>
<evidence type="ECO:0000256" key="2">
    <source>
        <dbReference type="ARBA" id="ARBA00022884"/>
    </source>
</evidence>
<gene>
    <name evidence="6" type="ORF">MONBRDRAFT_24194</name>
</gene>
<accession>A9UVP3</accession>
<dbReference type="eggNOG" id="KOG0118">
    <property type="taxonomic scope" value="Eukaryota"/>
</dbReference>
<evidence type="ECO:0000256" key="4">
    <source>
        <dbReference type="SAM" id="MobiDB-lite"/>
    </source>
</evidence>
<dbReference type="SUPFAM" id="SSF54928">
    <property type="entry name" value="RNA-binding domain, RBD"/>
    <property type="match status" value="2"/>
</dbReference>
<dbReference type="GO" id="GO:0005829">
    <property type="term" value="C:cytosol"/>
    <property type="evidence" value="ECO:0000318"/>
    <property type="project" value="GO_Central"/>
</dbReference>
<dbReference type="AlphaFoldDB" id="A9UVP3"/>
<dbReference type="EMBL" id="CH991547">
    <property type="protein sequence ID" value="EDQ90619.1"/>
    <property type="molecule type" value="Genomic_DNA"/>
</dbReference>
<sequence>MAAQSTSASRTGDPSAQKPSAGPTISTSSASTAAQTPNEMADASVQQIESGLRTALHIQFKTDSNEADAMTDATAANVHSEHRVFASPSHLSRVPQRPIQNDASTIWMGDIEPRWTEGFLQRAFEECGYTPIKLAIVKRSNGSSRGFAFITFASEQEARQARQALSGRKCIPQSLPSRVFFLRPSITDGDDTPKFPRLHIEGLIQDDSEEMLCVRHHLLLVNILPPFSTLSNTWLIWLFCYAFTHSSVQNFFREQCEGFEHAKIVYHGDGRTRGYGFLRFSTDAAKEKALRLNNQPGWDPARPLHISPARDSKSVQRRMSTTSSSHPSSPGLTLPTSKSFFDKGGYTSYMATDGYAPPKMSTMPGVASAGTYLVPGPRDPAFMDYSGQPPLLLASAMPYAPTQGMAMGAAGSGTVAATTGPQSLPGSSMAYGWHTPYATPAGPMTGAGPGASPAHLWPGPVHYLPTMPGYPIPISGYAPQQPNMGPPFVPMMTTHLPRYQSVVYLSSPPAGSTAGSSGPSVTATPLAASPTTGPELVPSVTHASQA</sequence>
<proteinExistence type="predicted"/>
<dbReference type="GO" id="GO:0003729">
    <property type="term" value="F:mRNA binding"/>
    <property type="evidence" value="ECO:0000318"/>
    <property type="project" value="GO_Central"/>
</dbReference>
<feature type="compositionally biased region" description="Low complexity" evidence="4">
    <location>
        <begin position="320"/>
        <end position="336"/>
    </location>
</feature>
<evidence type="ECO:0000259" key="5">
    <source>
        <dbReference type="PROSITE" id="PS50102"/>
    </source>
</evidence>
<dbReference type="InterPro" id="IPR050825">
    <property type="entry name" value="RBM42_RBP45_47-like"/>
</dbReference>
<keyword evidence="2 3" id="KW-0694">RNA-binding</keyword>
<evidence type="ECO:0000313" key="7">
    <source>
        <dbReference type="Proteomes" id="UP000001357"/>
    </source>
</evidence>
<dbReference type="Pfam" id="PF00076">
    <property type="entry name" value="RRM_1"/>
    <property type="match status" value="2"/>
</dbReference>
<dbReference type="InterPro" id="IPR000504">
    <property type="entry name" value="RRM_dom"/>
</dbReference>
<feature type="compositionally biased region" description="Polar residues" evidence="4">
    <location>
        <begin position="1"/>
        <end position="18"/>
    </location>
</feature>
<keyword evidence="1" id="KW-0677">Repeat</keyword>
<feature type="domain" description="RRM" evidence="5">
    <location>
        <begin position="217"/>
        <end position="311"/>
    </location>
</feature>
<dbReference type="RefSeq" id="XP_001744670.1">
    <property type="nucleotide sequence ID" value="XM_001744618.1"/>
</dbReference>
<evidence type="ECO:0000313" key="6">
    <source>
        <dbReference type="EMBL" id="EDQ90619.1"/>
    </source>
</evidence>
<dbReference type="STRING" id="81824.A9UVP3"/>
<feature type="region of interest" description="Disordered" evidence="4">
    <location>
        <begin position="1"/>
        <end position="43"/>
    </location>
</feature>
<dbReference type="PANTHER" id="PTHR47640">
    <property type="entry name" value="TRNA SELENOCYSTEINE 1-ASSOCIATED PROTEIN 1-RELATED-RELATED"/>
    <property type="match status" value="1"/>
</dbReference>
<evidence type="ECO:0000256" key="3">
    <source>
        <dbReference type="PROSITE-ProRule" id="PRU00176"/>
    </source>
</evidence>
<feature type="domain" description="RRM" evidence="5">
    <location>
        <begin position="104"/>
        <end position="184"/>
    </location>
</feature>
<dbReference type="InterPro" id="IPR012677">
    <property type="entry name" value="Nucleotide-bd_a/b_plait_sf"/>
</dbReference>
<evidence type="ECO:0000256" key="1">
    <source>
        <dbReference type="ARBA" id="ARBA00022737"/>
    </source>
</evidence>
<protein>
    <recommendedName>
        <fullName evidence="5">RRM domain-containing protein</fullName>
    </recommendedName>
</protein>
<keyword evidence="7" id="KW-1185">Reference proteome</keyword>
<feature type="compositionally biased region" description="Low complexity" evidence="4">
    <location>
        <begin position="508"/>
        <end position="524"/>
    </location>
</feature>
<dbReference type="InParanoid" id="A9UVP3"/>
<dbReference type="Gene3D" id="3.30.70.330">
    <property type="match status" value="2"/>
</dbReference>
<feature type="region of interest" description="Disordered" evidence="4">
    <location>
        <begin position="293"/>
        <end position="336"/>
    </location>
</feature>
<organism evidence="6 7">
    <name type="scientific">Monosiga brevicollis</name>
    <name type="common">Choanoflagellate</name>
    <dbReference type="NCBI Taxonomy" id="81824"/>
    <lineage>
        <taxon>Eukaryota</taxon>
        <taxon>Choanoflagellata</taxon>
        <taxon>Craspedida</taxon>
        <taxon>Salpingoecidae</taxon>
        <taxon>Monosiga</taxon>
    </lineage>
</organism>
<reference evidence="6 7" key="1">
    <citation type="journal article" date="2008" name="Nature">
        <title>The genome of the choanoflagellate Monosiga brevicollis and the origin of metazoans.</title>
        <authorList>
            <consortium name="JGI Sequencing"/>
            <person name="King N."/>
            <person name="Westbrook M.J."/>
            <person name="Young S.L."/>
            <person name="Kuo A."/>
            <person name="Abedin M."/>
            <person name="Chapman J."/>
            <person name="Fairclough S."/>
            <person name="Hellsten U."/>
            <person name="Isogai Y."/>
            <person name="Letunic I."/>
            <person name="Marr M."/>
            <person name="Pincus D."/>
            <person name="Putnam N."/>
            <person name="Rokas A."/>
            <person name="Wright K.J."/>
            <person name="Zuzow R."/>
            <person name="Dirks W."/>
            <person name="Good M."/>
            <person name="Goodstein D."/>
            <person name="Lemons D."/>
            <person name="Li W."/>
            <person name="Lyons J.B."/>
            <person name="Morris A."/>
            <person name="Nichols S."/>
            <person name="Richter D.J."/>
            <person name="Salamov A."/>
            <person name="Bork P."/>
            <person name="Lim W.A."/>
            <person name="Manning G."/>
            <person name="Miller W.T."/>
            <person name="McGinnis W."/>
            <person name="Shapiro H."/>
            <person name="Tjian R."/>
            <person name="Grigoriev I.V."/>
            <person name="Rokhsar D."/>
        </authorList>
    </citation>
    <scope>NUCLEOTIDE SEQUENCE [LARGE SCALE GENOMIC DNA]</scope>
    <source>
        <strain evidence="7">MX1 / ATCC 50154</strain>
    </source>
</reference>
<feature type="region of interest" description="Disordered" evidence="4">
    <location>
        <begin position="508"/>
        <end position="546"/>
    </location>
</feature>
<dbReference type="SMART" id="SM00360">
    <property type="entry name" value="RRM"/>
    <property type="match status" value="2"/>
</dbReference>
<dbReference type="KEGG" id="mbr:MONBRDRAFT_24194"/>
<dbReference type="PROSITE" id="PS50102">
    <property type="entry name" value="RRM"/>
    <property type="match status" value="2"/>
</dbReference>
<dbReference type="GeneID" id="5889727"/>
<feature type="compositionally biased region" description="Low complexity" evidence="4">
    <location>
        <begin position="19"/>
        <end position="37"/>
    </location>
</feature>
<dbReference type="Proteomes" id="UP000001357">
    <property type="component" value="Unassembled WGS sequence"/>
</dbReference>
<name>A9UVP3_MONBE</name>
<dbReference type="PANTHER" id="PTHR47640:SF10">
    <property type="entry name" value="TRNA SELENOCYSTEINE 1-ASSOCIATED PROTEIN 1-RELATED"/>
    <property type="match status" value="1"/>
</dbReference>
<dbReference type="CDD" id="cd00590">
    <property type="entry name" value="RRM_SF"/>
    <property type="match status" value="1"/>
</dbReference>
<dbReference type="GO" id="GO:0006376">
    <property type="term" value="P:mRNA splice site recognition"/>
    <property type="evidence" value="ECO:0000318"/>
    <property type="project" value="GO_Central"/>
</dbReference>